<feature type="region of interest" description="Disordered" evidence="2">
    <location>
        <begin position="508"/>
        <end position="633"/>
    </location>
</feature>
<dbReference type="PANTHER" id="PTHR19303">
    <property type="entry name" value="TRANSPOSON"/>
    <property type="match status" value="1"/>
</dbReference>
<proteinExistence type="predicted"/>
<gene>
    <name evidence="4" type="ORF">N7482_005047</name>
</gene>
<evidence type="ECO:0000256" key="2">
    <source>
        <dbReference type="SAM" id="MobiDB-lite"/>
    </source>
</evidence>
<dbReference type="Pfam" id="PF03221">
    <property type="entry name" value="HTH_Tnp_Tc5"/>
    <property type="match status" value="1"/>
</dbReference>
<evidence type="ECO:0000259" key="3">
    <source>
        <dbReference type="PROSITE" id="PS51253"/>
    </source>
</evidence>
<dbReference type="Gene3D" id="1.10.10.60">
    <property type="entry name" value="Homeodomain-like"/>
    <property type="match status" value="2"/>
</dbReference>
<dbReference type="SUPFAM" id="SSF46689">
    <property type="entry name" value="Homeodomain-like"/>
    <property type="match status" value="2"/>
</dbReference>
<evidence type="ECO:0000313" key="5">
    <source>
        <dbReference type="Proteomes" id="UP001149163"/>
    </source>
</evidence>
<dbReference type="InterPro" id="IPR009057">
    <property type="entry name" value="Homeodomain-like_sf"/>
</dbReference>
<feature type="compositionally biased region" description="Polar residues" evidence="2">
    <location>
        <begin position="581"/>
        <end position="598"/>
    </location>
</feature>
<dbReference type="InterPro" id="IPR041188">
    <property type="entry name" value="HTH_ABP1_N"/>
</dbReference>
<dbReference type="GO" id="GO:0005634">
    <property type="term" value="C:nucleus"/>
    <property type="evidence" value="ECO:0007669"/>
    <property type="project" value="TreeGrafter"/>
</dbReference>
<evidence type="ECO:0000256" key="1">
    <source>
        <dbReference type="ARBA" id="ARBA00023125"/>
    </source>
</evidence>
<comment type="caution">
    <text evidence="4">The sequence shown here is derived from an EMBL/GenBank/DDBJ whole genome shotgun (WGS) entry which is preliminary data.</text>
</comment>
<reference evidence="4" key="1">
    <citation type="submission" date="2022-11" db="EMBL/GenBank/DDBJ databases">
        <authorList>
            <person name="Petersen C."/>
        </authorList>
    </citation>
    <scope>NUCLEOTIDE SEQUENCE</scope>
    <source>
        <strain evidence="4">IBT 26290</strain>
    </source>
</reference>
<dbReference type="OrthoDB" id="125347at2759"/>
<keyword evidence="5" id="KW-1185">Reference proteome</keyword>
<dbReference type="InterPro" id="IPR004875">
    <property type="entry name" value="DDE_SF_endonuclease_dom"/>
</dbReference>
<dbReference type="Pfam" id="PF18107">
    <property type="entry name" value="HTH_ABP1_N"/>
    <property type="match status" value="1"/>
</dbReference>
<accession>A0A9W9I1S7</accession>
<feature type="domain" description="HTH CENPB-type" evidence="3">
    <location>
        <begin position="71"/>
        <end position="146"/>
    </location>
</feature>
<dbReference type="AlphaFoldDB" id="A0A9W9I1S7"/>
<dbReference type="PANTHER" id="PTHR19303:SF73">
    <property type="entry name" value="PROTEIN PDC2"/>
    <property type="match status" value="1"/>
</dbReference>
<name>A0A9W9I1S7_9EURO</name>
<organism evidence="4 5">
    <name type="scientific">Penicillium canariense</name>
    <dbReference type="NCBI Taxonomy" id="189055"/>
    <lineage>
        <taxon>Eukaryota</taxon>
        <taxon>Fungi</taxon>
        <taxon>Dikarya</taxon>
        <taxon>Ascomycota</taxon>
        <taxon>Pezizomycotina</taxon>
        <taxon>Eurotiomycetes</taxon>
        <taxon>Eurotiomycetidae</taxon>
        <taxon>Eurotiales</taxon>
        <taxon>Aspergillaceae</taxon>
        <taxon>Penicillium</taxon>
    </lineage>
</organism>
<dbReference type="PROSITE" id="PS51253">
    <property type="entry name" value="HTH_CENPB"/>
    <property type="match status" value="1"/>
</dbReference>
<evidence type="ECO:0000313" key="4">
    <source>
        <dbReference type="EMBL" id="KAJ5166266.1"/>
    </source>
</evidence>
<dbReference type="Pfam" id="PF03184">
    <property type="entry name" value="DDE_1"/>
    <property type="match status" value="1"/>
</dbReference>
<dbReference type="InterPro" id="IPR006600">
    <property type="entry name" value="HTH_CenpB_DNA-bd_dom"/>
</dbReference>
<dbReference type="InterPro" id="IPR050863">
    <property type="entry name" value="CenT-Element_Derived"/>
</dbReference>
<dbReference type="RefSeq" id="XP_056542727.1">
    <property type="nucleotide sequence ID" value="XM_056687172.1"/>
</dbReference>
<reference evidence="4" key="2">
    <citation type="journal article" date="2023" name="IMA Fungus">
        <title>Comparative genomic study of the Penicillium genus elucidates a diverse pangenome and 15 lateral gene transfer events.</title>
        <authorList>
            <person name="Petersen C."/>
            <person name="Sorensen T."/>
            <person name="Nielsen M.R."/>
            <person name="Sondergaard T.E."/>
            <person name="Sorensen J.L."/>
            <person name="Fitzpatrick D.A."/>
            <person name="Frisvad J.C."/>
            <person name="Nielsen K.L."/>
        </authorList>
    </citation>
    <scope>NUCLEOTIDE SEQUENCE</scope>
    <source>
        <strain evidence="4">IBT 26290</strain>
    </source>
</reference>
<dbReference type="SMART" id="SM00674">
    <property type="entry name" value="CENPB"/>
    <property type="match status" value="1"/>
</dbReference>
<keyword evidence="1" id="KW-0238">DNA-binding</keyword>
<dbReference type="GO" id="GO:0003677">
    <property type="term" value="F:DNA binding"/>
    <property type="evidence" value="ECO:0007669"/>
    <property type="project" value="UniProtKB-KW"/>
</dbReference>
<dbReference type="EMBL" id="JAPQKN010000003">
    <property type="protein sequence ID" value="KAJ5166266.1"/>
    <property type="molecule type" value="Genomic_DNA"/>
</dbReference>
<dbReference type="GeneID" id="81426348"/>
<sequence length="633" mass="71819">MTTPQSKGRAGISEVQKKALRAWSQSQQPRPTHASCIAWFQQTYNRRLTQSSISLILSKKYDYLDIRPASSSLRQQPPQWPALEQPLSEWLKKARENGEPVTGEVICNKARKIWPQITEYASHPVPQFSQGWLSKFKRRFEAGLSEGQHDGALPAAPPNQRKELQALRTICGEFKEEDIYNMDETGLLWRKAPFDALPAAPNELRKDRAHICLIVCTNCTGSDRIPIWAIGHKEMPNALRGVNLKAMGCEWRYNRQAWLDTRIMSEWLTMFYEHIGSRRVLLFLDNFHAHEAALESTPPPPNIHIQTFPANSPKEHQPLRLGIIHHLKQHYRKQWLGYLLAGFDSGQSPMQMMSLYHALCWITRNWRHDVGNGTVYKAFRKSTLVDPPIQYLTAPKLPDMTDIYNKVIRYNRGGLSTKTLEEWLNPVEEEFIDQADDTTWFNPTVDTSTLDEPVIHLPPQEFIPMPGEAISGIQTAMRYLLHQQTTTANDILYLETMEKVLRRKLMNDEHQRQHHAAAQLQTQSPAQAPIRIPGPAITERSSSSPAEPAFELSVQTPTREPAHAAYMEVQIPPPSPKPAQASIQAPTQQTTQPLSDVSTLAPATGPLKEPSEGVSYQPPRNQSKAGSDEDMEM</sequence>
<protein>
    <recommendedName>
        <fullName evidence="3">HTH CENPB-type domain-containing protein</fullName>
    </recommendedName>
</protein>
<dbReference type="Proteomes" id="UP001149163">
    <property type="component" value="Unassembled WGS sequence"/>
</dbReference>